<evidence type="ECO:0000313" key="2">
    <source>
        <dbReference type="Proteomes" id="UP001162483"/>
    </source>
</evidence>
<accession>A0ABN9C1J9</accession>
<comment type="caution">
    <text evidence="1">The sequence shown here is derived from an EMBL/GenBank/DDBJ whole genome shotgun (WGS) entry which is preliminary data.</text>
</comment>
<feature type="non-terminal residue" evidence="1">
    <location>
        <position position="48"/>
    </location>
</feature>
<dbReference type="EMBL" id="CATNWA010007353">
    <property type="protein sequence ID" value="CAI9553884.1"/>
    <property type="molecule type" value="Genomic_DNA"/>
</dbReference>
<dbReference type="Proteomes" id="UP001162483">
    <property type="component" value="Unassembled WGS sequence"/>
</dbReference>
<organism evidence="1 2">
    <name type="scientific">Staurois parvus</name>
    <dbReference type="NCBI Taxonomy" id="386267"/>
    <lineage>
        <taxon>Eukaryota</taxon>
        <taxon>Metazoa</taxon>
        <taxon>Chordata</taxon>
        <taxon>Craniata</taxon>
        <taxon>Vertebrata</taxon>
        <taxon>Euteleostomi</taxon>
        <taxon>Amphibia</taxon>
        <taxon>Batrachia</taxon>
        <taxon>Anura</taxon>
        <taxon>Neobatrachia</taxon>
        <taxon>Ranoidea</taxon>
        <taxon>Ranidae</taxon>
        <taxon>Staurois</taxon>
    </lineage>
</organism>
<protein>
    <submittedName>
        <fullName evidence="1">Uncharacterized protein</fullName>
    </submittedName>
</protein>
<keyword evidence="2" id="KW-1185">Reference proteome</keyword>
<evidence type="ECO:0000313" key="1">
    <source>
        <dbReference type="EMBL" id="CAI9553884.1"/>
    </source>
</evidence>
<proteinExistence type="predicted"/>
<reference evidence="1" key="1">
    <citation type="submission" date="2023-05" db="EMBL/GenBank/DDBJ databases">
        <authorList>
            <person name="Stuckert A."/>
        </authorList>
    </citation>
    <scope>NUCLEOTIDE SEQUENCE</scope>
</reference>
<sequence length="48" mass="5131">MSCQSAPGVMTQNSLAPVLNVPHLMMHVTFIIIHCSTGSFSEVSWGAI</sequence>
<name>A0ABN9C1J9_9NEOB</name>
<gene>
    <name evidence="1" type="ORF">SPARVUS_LOCUS4108629</name>
</gene>